<reference evidence="2" key="1">
    <citation type="journal article" date="2015" name="BMC Genomics">
        <title>Draft genome of a commonly misdiagnosed multidrug resistant pathogen Candida auris.</title>
        <authorList>
            <person name="Chatterjee S."/>
            <person name="Alampalli S.V."/>
            <person name="Nageshan R.K."/>
            <person name="Chettiar S.T."/>
            <person name="Joshi S."/>
            <person name="Tatu U.S."/>
        </authorList>
    </citation>
    <scope>NUCLEOTIDE SEQUENCE [LARGE SCALE GENOMIC DNA]</scope>
    <source>
        <strain evidence="2">6684</strain>
    </source>
</reference>
<dbReference type="Proteomes" id="UP000037122">
    <property type="component" value="Unassembled WGS sequence"/>
</dbReference>
<name>A0A0L0P1R0_CANAR</name>
<comment type="caution">
    <text evidence="1">The sequence shown here is derived from an EMBL/GenBank/DDBJ whole genome shotgun (WGS) entry which is preliminary data.</text>
</comment>
<gene>
    <name evidence="1" type="ORF">QG37_02892</name>
</gene>
<proteinExistence type="predicted"/>
<dbReference type="AlphaFoldDB" id="A0A0L0P1R0"/>
<sequence>MISDDFFRWINESHDIREGQAITLLKEDIVAFIKEILYHQMRCPRK</sequence>
<protein>
    <submittedName>
        <fullName evidence="1">Uncharacterized protein</fullName>
    </submittedName>
</protein>
<evidence type="ECO:0000313" key="1">
    <source>
        <dbReference type="EMBL" id="KND99955.1"/>
    </source>
</evidence>
<dbReference type="VEuPathDB" id="FungiDB:QG37_02892"/>
<accession>A0A0L0P1R0</accession>
<dbReference type="EMBL" id="LGST01000020">
    <property type="protein sequence ID" value="KND99955.1"/>
    <property type="molecule type" value="Genomic_DNA"/>
</dbReference>
<evidence type="ECO:0000313" key="2">
    <source>
        <dbReference type="Proteomes" id="UP000037122"/>
    </source>
</evidence>
<organism evidence="1 2">
    <name type="scientific">Candidozyma auris</name>
    <name type="common">Yeast</name>
    <name type="synonym">Candida auris</name>
    <dbReference type="NCBI Taxonomy" id="498019"/>
    <lineage>
        <taxon>Eukaryota</taxon>
        <taxon>Fungi</taxon>
        <taxon>Dikarya</taxon>
        <taxon>Ascomycota</taxon>
        <taxon>Saccharomycotina</taxon>
        <taxon>Pichiomycetes</taxon>
        <taxon>Metschnikowiaceae</taxon>
        <taxon>Candidozyma</taxon>
    </lineage>
</organism>